<evidence type="ECO:0000313" key="4">
    <source>
        <dbReference type="EMBL" id="SPM27155.1"/>
    </source>
</evidence>
<dbReference type="Pfam" id="PF13420">
    <property type="entry name" value="Acetyltransf_4"/>
    <property type="match status" value="1"/>
</dbReference>
<name>A0A2U3N6M1_9MYCO</name>
<gene>
    <name evidence="4" type="ORF">MTAB308_630</name>
</gene>
<dbReference type="CDD" id="cd04301">
    <property type="entry name" value="NAT_SF"/>
    <property type="match status" value="1"/>
</dbReference>
<dbReference type="RefSeq" id="WP_077097783.1">
    <property type="nucleotide sequence ID" value="NZ_LT717698.1"/>
</dbReference>
<dbReference type="PROSITE" id="PS51186">
    <property type="entry name" value="GNAT"/>
    <property type="match status" value="1"/>
</dbReference>
<organism evidence="4 5">
    <name type="scientific">Mycobacterium terramassiliense</name>
    <dbReference type="NCBI Taxonomy" id="1841859"/>
    <lineage>
        <taxon>Bacteria</taxon>
        <taxon>Bacillati</taxon>
        <taxon>Actinomycetota</taxon>
        <taxon>Actinomycetes</taxon>
        <taxon>Mycobacteriales</taxon>
        <taxon>Mycobacteriaceae</taxon>
        <taxon>Mycobacterium</taxon>
    </lineage>
</organism>
<evidence type="ECO:0000256" key="1">
    <source>
        <dbReference type="ARBA" id="ARBA00022679"/>
    </source>
</evidence>
<sequence length="181" mass="19950">MAASNSTVRAAIPEDAAGCTAIYRPYVENTAISFEVDVPTVAEMAARIAAARASHEWLVVADAAGRVVGYAYAHAFNPRAAYQWSAETSIYIDSSQHRSGAGRALYTQLLRRLAERGYRRAFAGITQPNHASNAFHRAFGFEDAGLYRRVGWKHDNWHDVAWMQLDLAPTADQDRPPTPIS</sequence>
<evidence type="ECO:0000256" key="2">
    <source>
        <dbReference type="ARBA" id="ARBA00023315"/>
    </source>
</evidence>
<dbReference type="InterPro" id="IPR000182">
    <property type="entry name" value="GNAT_dom"/>
</dbReference>
<dbReference type="EMBL" id="FTRV01000009">
    <property type="protein sequence ID" value="SPM27155.1"/>
    <property type="molecule type" value="Genomic_DNA"/>
</dbReference>
<accession>A0A2U3N6M1</accession>
<proteinExistence type="predicted"/>
<protein>
    <submittedName>
        <fullName evidence="4">L-amino acid N-acyltransferase YncA</fullName>
    </submittedName>
</protein>
<dbReference type="AlphaFoldDB" id="A0A2U3N6M1"/>
<dbReference type="PANTHER" id="PTHR43072">
    <property type="entry name" value="N-ACETYLTRANSFERASE"/>
    <property type="match status" value="1"/>
</dbReference>
<dbReference type="OrthoDB" id="3173333at2"/>
<reference evidence="4 5" key="1">
    <citation type="submission" date="2017-01" db="EMBL/GenBank/DDBJ databases">
        <authorList>
            <consortium name="Urmite Genomes"/>
        </authorList>
    </citation>
    <scope>NUCLEOTIDE SEQUENCE [LARGE SCALE GENOMIC DNA]</scope>
    <source>
        <strain evidence="4 5">AB308</strain>
    </source>
</reference>
<feature type="domain" description="N-acetyltransferase" evidence="3">
    <location>
        <begin position="6"/>
        <end position="168"/>
    </location>
</feature>
<evidence type="ECO:0000259" key="3">
    <source>
        <dbReference type="PROSITE" id="PS51186"/>
    </source>
</evidence>
<dbReference type="STRING" id="1841859.GCA_900157385_00626"/>
<keyword evidence="5" id="KW-1185">Reference proteome</keyword>
<dbReference type="PANTHER" id="PTHR43072:SF23">
    <property type="entry name" value="UPF0039 PROTEIN C11D3.02C"/>
    <property type="match status" value="1"/>
</dbReference>
<dbReference type="Gene3D" id="3.40.630.30">
    <property type="match status" value="1"/>
</dbReference>
<dbReference type="Proteomes" id="UP000241595">
    <property type="component" value="Unassembled WGS sequence"/>
</dbReference>
<dbReference type="GO" id="GO:0016747">
    <property type="term" value="F:acyltransferase activity, transferring groups other than amino-acyl groups"/>
    <property type="evidence" value="ECO:0007669"/>
    <property type="project" value="InterPro"/>
</dbReference>
<evidence type="ECO:0000313" key="5">
    <source>
        <dbReference type="Proteomes" id="UP000241595"/>
    </source>
</evidence>
<dbReference type="SUPFAM" id="SSF55729">
    <property type="entry name" value="Acyl-CoA N-acyltransferases (Nat)"/>
    <property type="match status" value="1"/>
</dbReference>
<keyword evidence="1 4" id="KW-0808">Transferase</keyword>
<keyword evidence="2 4" id="KW-0012">Acyltransferase</keyword>
<dbReference type="InterPro" id="IPR016181">
    <property type="entry name" value="Acyl_CoA_acyltransferase"/>
</dbReference>